<evidence type="ECO:0000313" key="2">
    <source>
        <dbReference type="EMBL" id="MBD3721673.1"/>
    </source>
</evidence>
<protein>
    <recommendedName>
        <fullName evidence="4">Integrating conjugative element protein</fullName>
    </recommendedName>
</protein>
<reference evidence="2" key="1">
    <citation type="submission" date="2020-07" db="EMBL/GenBank/DDBJ databases">
        <title>Clinical and genomic characterization of carbapenemase-producing Enterobacterales causing secondary infections during the COVID-19 crisis at a New York City hospital.</title>
        <authorList>
            <person name="Gomez-Simmonds A."/>
            <person name="Annavajhala M.K."/>
            <person name="Uhlemann A.-C."/>
        </authorList>
    </citation>
    <scope>NUCLEOTIDE SEQUENCE</scope>
    <source>
        <strain evidence="2">NK1607</strain>
    </source>
</reference>
<name>A0A927DZ06_KLEPN</name>
<gene>
    <name evidence="2" type="ORF">IE992_27525</name>
</gene>
<evidence type="ECO:0000313" key="3">
    <source>
        <dbReference type="Proteomes" id="UP000609027"/>
    </source>
</evidence>
<feature type="chain" id="PRO_5036759066" description="Integrating conjugative element protein" evidence="1">
    <location>
        <begin position="25"/>
        <end position="101"/>
    </location>
</feature>
<sequence length="101" mass="10659">MIRMTMFQRMFLASLVLCSASASAVDLPAFSMNSSGNDTSRQVQGGINDDLYYAIGGGTVVSNPPSGNRLNKIGMGVGWNADLMCGNFDVKTTVKKISSTA</sequence>
<accession>A0A927DZ06</accession>
<evidence type="ECO:0000256" key="1">
    <source>
        <dbReference type="SAM" id="SignalP"/>
    </source>
</evidence>
<organism evidence="2 3">
    <name type="scientific">Klebsiella pneumoniae</name>
    <dbReference type="NCBI Taxonomy" id="573"/>
    <lineage>
        <taxon>Bacteria</taxon>
        <taxon>Pseudomonadati</taxon>
        <taxon>Pseudomonadota</taxon>
        <taxon>Gammaproteobacteria</taxon>
        <taxon>Enterobacterales</taxon>
        <taxon>Enterobacteriaceae</taxon>
        <taxon>Klebsiella/Raoultella group</taxon>
        <taxon>Klebsiella</taxon>
        <taxon>Klebsiella pneumoniae complex</taxon>
    </lineage>
</organism>
<evidence type="ECO:0008006" key="4">
    <source>
        <dbReference type="Google" id="ProtNLM"/>
    </source>
</evidence>
<keyword evidence="1" id="KW-0732">Signal</keyword>
<dbReference type="AlphaFoldDB" id="A0A927DZ06"/>
<proteinExistence type="predicted"/>
<feature type="signal peptide" evidence="1">
    <location>
        <begin position="1"/>
        <end position="24"/>
    </location>
</feature>
<dbReference type="Proteomes" id="UP000609027">
    <property type="component" value="Unassembled WGS sequence"/>
</dbReference>
<comment type="caution">
    <text evidence="2">The sequence shown here is derived from an EMBL/GenBank/DDBJ whole genome shotgun (WGS) entry which is preliminary data.</text>
</comment>
<dbReference type="EMBL" id="JACXTJ010000004">
    <property type="protein sequence ID" value="MBD3721673.1"/>
    <property type="molecule type" value="Genomic_DNA"/>
</dbReference>